<accession>A0A0D1XC83</accession>
<evidence type="ECO:0000313" key="2">
    <source>
        <dbReference type="EMBL" id="KIV99885.1"/>
    </source>
</evidence>
<feature type="compositionally biased region" description="Basic and acidic residues" evidence="1">
    <location>
        <begin position="485"/>
        <end position="507"/>
    </location>
</feature>
<dbReference type="GeneID" id="27316522"/>
<dbReference type="PANTHER" id="PTHR13060">
    <property type="entry name" value="SGT1 PROTEIN HSGT1 SUPPRESSOR OF GCR2"/>
    <property type="match status" value="1"/>
</dbReference>
<feature type="region of interest" description="Disordered" evidence="1">
    <location>
        <begin position="528"/>
        <end position="589"/>
    </location>
</feature>
<evidence type="ECO:0008006" key="4">
    <source>
        <dbReference type="Google" id="ProtNLM"/>
    </source>
</evidence>
<evidence type="ECO:0000313" key="3">
    <source>
        <dbReference type="Proteomes" id="UP000053259"/>
    </source>
</evidence>
<dbReference type="AlphaFoldDB" id="A0A0D1XC83"/>
<dbReference type="HOGENOM" id="CLU_006241_2_0_1"/>
<gene>
    <name evidence="2" type="ORF">PV09_08549</name>
</gene>
<dbReference type="STRING" id="253628.A0A0D1XC83"/>
<keyword evidence="3" id="KW-1185">Reference proteome</keyword>
<feature type="region of interest" description="Disordered" evidence="1">
    <location>
        <begin position="442"/>
        <end position="512"/>
    </location>
</feature>
<dbReference type="RefSeq" id="XP_016209755.1">
    <property type="nucleotide sequence ID" value="XM_016362470.1"/>
</dbReference>
<reference evidence="2 3" key="1">
    <citation type="submission" date="2015-01" db="EMBL/GenBank/DDBJ databases">
        <title>The Genome Sequence of Ochroconis gallopava CBS43764.</title>
        <authorList>
            <consortium name="The Broad Institute Genomics Platform"/>
            <person name="Cuomo C."/>
            <person name="de Hoog S."/>
            <person name="Gorbushina A."/>
            <person name="Stielow B."/>
            <person name="Teixiera M."/>
            <person name="Abouelleil A."/>
            <person name="Chapman S.B."/>
            <person name="Priest M."/>
            <person name="Young S.K."/>
            <person name="Wortman J."/>
            <person name="Nusbaum C."/>
            <person name="Birren B."/>
        </authorList>
    </citation>
    <scope>NUCLEOTIDE SEQUENCE [LARGE SCALE GENOMIC DNA]</scope>
    <source>
        <strain evidence="2 3">CBS 43764</strain>
    </source>
</reference>
<dbReference type="PANTHER" id="PTHR13060:SF0">
    <property type="entry name" value="PROTEIN ECDYSONELESS HOMOLOG"/>
    <property type="match status" value="1"/>
</dbReference>
<name>A0A0D1XC83_9PEZI</name>
<feature type="compositionally biased region" description="Basic and acidic residues" evidence="1">
    <location>
        <begin position="565"/>
        <end position="582"/>
    </location>
</feature>
<proteinExistence type="predicted"/>
<dbReference type="InParanoid" id="A0A0D1XC83"/>
<organism evidence="2 3">
    <name type="scientific">Verruconis gallopava</name>
    <dbReference type="NCBI Taxonomy" id="253628"/>
    <lineage>
        <taxon>Eukaryota</taxon>
        <taxon>Fungi</taxon>
        <taxon>Dikarya</taxon>
        <taxon>Ascomycota</taxon>
        <taxon>Pezizomycotina</taxon>
        <taxon>Dothideomycetes</taxon>
        <taxon>Pleosporomycetidae</taxon>
        <taxon>Venturiales</taxon>
        <taxon>Sympoventuriaceae</taxon>
        <taxon>Verruconis</taxon>
    </lineage>
</organism>
<protein>
    <recommendedName>
        <fullName evidence="4">Regulatory factor Sgt1</fullName>
    </recommendedName>
</protein>
<dbReference type="InterPro" id="IPR010770">
    <property type="entry name" value="Ecd"/>
</dbReference>
<feature type="compositionally biased region" description="Basic and acidic residues" evidence="1">
    <location>
        <begin position="465"/>
        <end position="476"/>
    </location>
</feature>
<dbReference type="GO" id="GO:0005634">
    <property type="term" value="C:nucleus"/>
    <property type="evidence" value="ECO:0007669"/>
    <property type="project" value="TreeGrafter"/>
</dbReference>
<feature type="compositionally biased region" description="Polar residues" evidence="1">
    <location>
        <begin position="389"/>
        <end position="401"/>
    </location>
</feature>
<feature type="compositionally biased region" description="Basic and acidic residues" evidence="1">
    <location>
        <begin position="544"/>
        <end position="558"/>
    </location>
</feature>
<feature type="compositionally biased region" description="Acidic residues" evidence="1">
    <location>
        <begin position="442"/>
        <end position="464"/>
    </location>
</feature>
<dbReference type="OrthoDB" id="27237at2759"/>
<evidence type="ECO:0000256" key="1">
    <source>
        <dbReference type="SAM" id="MobiDB-lite"/>
    </source>
</evidence>
<dbReference type="Pfam" id="PF07093">
    <property type="entry name" value="SGT1"/>
    <property type="match status" value="1"/>
</dbReference>
<sequence length="639" mass="72476">MDIPAGDGLKWFGEGFDGFPKRLPDDTVEYTIYIVDANLNDSRMRSGLNDILKTANDLSKKLLKDYIWQREPFSLELKREHNRWYLFGRTNFGDSIADEWVIVFMLRELSKQFAKAWIRVIDSDGEFLLIEAANALPKWLNPEIADHRVWINNGQLRIIPLNKDEDSSKNLSLQQALDRVSSDPSSLIHSPLIEEEAFYRLQRYPEAIHDSVHCALVTVPRKLAFVLHAKDSLTSPAVEAFYLRDPISLRSLNKSSTSDLVFAPKDFVKLSVRFNKASYAQLKSQEFEPPKSWENAPFPPSTDPKDVVRRQLGLKLTCGFEMLIQDPQYKDRKCVREIKLLLEDLDAGDDTMPTDTEISRWPQHEDSDAWMDINFQDFERELSGRRSTGDQGSAANDNAKASSGFGDKAAQENLRRMAERFEKWMNDANAGPEGAEIELDDMDFDDDEDDDDGDSATSDSDEEDRAVSFDEDEFRKMMRQMMGMPDDRPTSNIRESDVSELADHESNLSEDEEIRLLSEGMRAELSATGVLDLNPTPATTKAVAENDRKGKGKGKMEDDSAIGPEKNKGLRAYDNDYGNDHDSDGDDFEERDVKIDYNLAYNILEAFKGQTGMAGPAGNMMSMLSIAMPRDESNQEEKK</sequence>
<feature type="region of interest" description="Disordered" evidence="1">
    <location>
        <begin position="383"/>
        <end position="408"/>
    </location>
</feature>
<dbReference type="VEuPathDB" id="FungiDB:PV09_08549"/>
<dbReference type="EMBL" id="KN847570">
    <property type="protein sequence ID" value="KIV99885.1"/>
    <property type="molecule type" value="Genomic_DNA"/>
</dbReference>
<dbReference type="Proteomes" id="UP000053259">
    <property type="component" value="Unassembled WGS sequence"/>
</dbReference>